<dbReference type="GO" id="GO:0003729">
    <property type="term" value="F:mRNA binding"/>
    <property type="evidence" value="ECO:0007669"/>
    <property type="project" value="TreeGrafter"/>
</dbReference>
<evidence type="ECO:0000256" key="3">
    <source>
        <dbReference type="ARBA" id="ARBA00022664"/>
    </source>
</evidence>
<evidence type="ECO:0008006" key="17">
    <source>
        <dbReference type="Google" id="ProtNLM"/>
    </source>
</evidence>
<dbReference type="InterPro" id="IPR035979">
    <property type="entry name" value="RBD_domain_sf"/>
</dbReference>
<feature type="compositionally biased region" description="Low complexity" evidence="12">
    <location>
        <begin position="448"/>
        <end position="458"/>
    </location>
</feature>
<feature type="compositionally biased region" description="Polar residues" evidence="12">
    <location>
        <begin position="670"/>
        <end position="703"/>
    </location>
</feature>
<evidence type="ECO:0000259" key="14">
    <source>
        <dbReference type="PROSITE" id="PS50158"/>
    </source>
</evidence>
<dbReference type="InterPro" id="IPR032570">
    <property type="entry name" value="SF1-HH"/>
</dbReference>
<evidence type="ECO:0000256" key="6">
    <source>
        <dbReference type="ARBA" id="ARBA00022833"/>
    </source>
</evidence>
<evidence type="ECO:0000256" key="8">
    <source>
        <dbReference type="ARBA" id="ARBA00023187"/>
    </source>
</evidence>
<dbReference type="GO" id="GO:0005634">
    <property type="term" value="C:nucleus"/>
    <property type="evidence" value="ECO:0007669"/>
    <property type="project" value="UniProtKB-SubCell"/>
</dbReference>
<dbReference type="PANTHER" id="PTHR11208">
    <property type="entry name" value="RNA-BINDING PROTEIN RELATED"/>
    <property type="match status" value="1"/>
</dbReference>
<keyword evidence="16" id="KW-1185">Reference proteome</keyword>
<dbReference type="Gene3D" id="3.30.1370.10">
    <property type="entry name" value="K Homology domain, type 1"/>
    <property type="match status" value="1"/>
</dbReference>
<feature type="region of interest" description="Disordered" evidence="12">
    <location>
        <begin position="433"/>
        <end position="473"/>
    </location>
</feature>
<feature type="compositionally biased region" description="Polar residues" evidence="12">
    <location>
        <begin position="739"/>
        <end position="750"/>
    </location>
</feature>
<name>A0A9Q1LR22_9SOLA</name>
<dbReference type="PROSITE" id="PS50084">
    <property type="entry name" value="KH_TYPE_1"/>
    <property type="match status" value="1"/>
</dbReference>
<dbReference type="SMART" id="SM00360">
    <property type="entry name" value="RRM"/>
    <property type="match status" value="1"/>
</dbReference>
<dbReference type="InterPro" id="IPR047086">
    <property type="entry name" value="SF1-HH_sf"/>
</dbReference>
<accession>A0A9Q1LR22</accession>
<dbReference type="SMART" id="SM00343">
    <property type="entry name" value="ZnF_C2HC"/>
    <property type="match status" value="2"/>
</dbReference>
<feature type="compositionally biased region" description="Polar residues" evidence="12">
    <location>
        <begin position="55"/>
        <end position="79"/>
    </location>
</feature>
<dbReference type="InterPro" id="IPR045071">
    <property type="entry name" value="BBP-like"/>
</dbReference>
<protein>
    <recommendedName>
        <fullName evidence="17">Branchpoint-bridging protein</fullName>
    </recommendedName>
</protein>
<dbReference type="SUPFAM" id="SSF54791">
    <property type="entry name" value="Eukaryotic type KH-domain (KH-domain type I)"/>
    <property type="match status" value="1"/>
</dbReference>
<dbReference type="SUPFAM" id="SSF54928">
    <property type="entry name" value="RNA-binding domain, RBD"/>
    <property type="match status" value="1"/>
</dbReference>
<keyword evidence="9" id="KW-0539">Nucleus</keyword>
<evidence type="ECO:0000256" key="2">
    <source>
        <dbReference type="ARBA" id="ARBA00010382"/>
    </source>
</evidence>
<dbReference type="GO" id="GO:0048024">
    <property type="term" value="P:regulation of mRNA splicing, via spliceosome"/>
    <property type="evidence" value="ECO:0007669"/>
    <property type="project" value="TreeGrafter"/>
</dbReference>
<dbReference type="PROSITE" id="PS50102">
    <property type="entry name" value="RRM"/>
    <property type="match status" value="1"/>
</dbReference>
<dbReference type="SMART" id="SM00322">
    <property type="entry name" value="KH"/>
    <property type="match status" value="1"/>
</dbReference>
<feature type="region of interest" description="Disordered" evidence="12">
    <location>
        <begin position="1"/>
        <end position="137"/>
    </location>
</feature>
<dbReference type="InterPro" id="IPR000504">
    <property type="entry name" value="RRM_dom"/>
</dbReference>
<keyword evidence="8" id="KW-0508">mRNA splicing</keyword>
<dbReference type="Pfam" id="PF16275">
    <property type="entry name" value="SF1-HH"/>
    <property type="match status" value="1"/>
</dbReference>
<keyword evidence="4" id="KW-0479">Metal-binding</keyword>
<dbReference type="GO" id="GO:0008270">
    <property type="term" value="F:zinc ion binding"/>
    <property type="evidence" value="ECO:0007669"/>
    <property type="project" value="UniProtKB-KW"/>
</dbReference>
<keyword evidence="5 10" id="KW-0863">Zinc-finger</keyword>
<evidence type="ECO:0000256" key="4">
    <source>
        <dbReference type="ARBA" id="ARBA00022723"/>
    </source>
</evidence>
<sequence>MDSQSHPIASSDTLVQDNPSQTLNSYDPNSYYQNPSQTLDSHRPPSVRENAELNLVNSNTQNFLENENSGQNGLTNTHSGAHRDQSGGEEETTSRRRRRSRWDPPPSESSNDGTGNDGSGPGRKRKSRWADDEPKPVIQLPDFMKDFAGGIEFDPEVQALNSRLLEISRKLQSGLPLDDRPEGARSPSPEPIYDNLGVRINTREYRAREKLNRERQEIISQIIKKNPAFKPPADYRPPKLQKKLYIPMKEYPGYNFIGLIIGPRGNTQKRMEKETGAKIVIRGKGSIKEGRLQQKGNLKHDPAENEDLHVLVEADTQESLEAAAAMLEKLLQPVDEVLNEHKRQQLRELAALNGTIRDEEFCRLCGEPGHRQYACPSRTTTFKSDVLCKICGDGGHPTIDCPVKNTTGKKMDDEYQNFLAELGGTVPESSIKPNSATLALGPGSTMGSNPPWASSNNASGGGTSSHPGLGSNIMKPKEFDENNLYIGYLPPTLDDDGLINLFSPFGTIVMAKVIKDRLSGLSKGYGFVKYADVQQANNAITGMNGHCLDGRTIAVRVAGKPPQPTVPLGPPAPAMPTYPAPAMPTYPAPNQAPGVYPSQQYATGGPIGTPPPGVYGGTSVPWGPPVPPPYGSYPPPGSTMYPPPPGQFVPPYGAQYPPPPMPTPSSGVATQTVSSGENQQNYTSSGETQQSYPPGVQSHNTAPVQSHPAYAYGQHAYPPSSYSYPSYYGMAPPPPPPTGTQSNVDHSQSMSNSRLKYKADFVGALHVISYLLPYSSLMLAFAISLQKVMHLQDVKVLRDSSSFSFNSCLPSGSISCYQPLSSIVTRGALSTISYVSGSTLNEEENPTPVKARTLDMSYFMDKIAFSSSMHIDNSLLQLKTKVILLGVFTCWVSTSNPSGVGISEL</sequence>
<dbReference type="Gene3D" id="6.10.140.1790">
    <property type="match status" value="1"/>
</dbReference>
<evidence type="ECO:0000256" key="11">
    <source>
        <dbReference type="PROSITE-ProRule" id="PRU00176"/>
    </source>
</evidence>
<evidence type="ECO:0000256" key="9">
    <source>
        <dbReference type="ARBA" id="ARBA00023242"/>
    </source>
</evidence>
<proteinExistence type="inferred from homology"/>
<dbReference type="Proteomes" id="UP001152561">
    <property type="component" value="Unassembled WGS sequence"/>
</dbReference>
<feature type="domain" description="CCHC-type" evidence="14">
    <location>
        <begin position="362"/>
        <end position="377"/>
    </location>
</feature>
<comment type="caution">
    <text evidence="15">The sequence shown here is derived from an EMBL/GenBank/DDBJ whole genome shotgun (WGS) entry which is preliminary data.</text>
</comment>
<dbReference type="GO" id="GO:0008380">
    <property type="term" value="P:RNA splicing"/>
    <property type="evidence" value="ECO:0007669"/>
    <property type="project" value="UniProtKB-KW"/>
</dbReference>
<dbReference type="FunFam" id="3.30.1370.10:FF:000047">
    <property type="entry name" value="splicing factor-like protein 1"/>
    <property type="match status" value="1"/>
</dbReference>
<dbReference type="Pfam" id="PF22675">
    <property type="entry name" value="KH-I_KHDC4-BBP"/>
    <property type="match status" value="1"/>
</dbReference>
<dbReference type="AlphaFoldDB" id="A0A9Q1LR22"/>
<gene>
    <name evidence="15" type="ORF">K7X08_026566</name>
</gene>
<dbReference type="Gene3D" id="3.30.70.330">
    <property type="match status" value="1"/>
</dbReference>
<dbReference type="InterPro" id="IPR036875">
    <property type="entry name" value="Znf_CCHC_sf"/>
</dbReference>
<dbReference type="Pfam" id="PF00076">
    <property type="entry name" value="RRM_1"/>
    <property type="match status" value="1"/>
</dbReference>
<comment type="similarity">
    <text evidence="2">Belongs to the BBP/SF1 family.</text>
</comment>
<feature type="region of interest" description="Disordered" evidence="12">
    <location>
        <begin position="728"/>
        <end position="750"/>
    </location>
</feature>
<organism evidence="15 16">
    <name type="scientific">Anisodus acutangulus</name>
    <dbReference type="NCBI Taxonomy" id="402998"/>
    <lineage>
        <taxon>Eukaryota</taxon>
        <taxon>Viridiplantae</taxon>
        <taxon>Streptophyta</taxon>
        <taxon>Embryophyta</taxon>
        <taxon>Tracheophyta</taxon>
        <taxon>Spermatophyta</taxon>
        <taxon>Magnoliopsida</taxon>
        <taxon>eudicotyledons</taxon>
        <taxon>Gunneridae</taxon>
        <taxon>Pentapetalae</taxon>
        <taxon>asterids</taxon>
        <taxon>lamiids</taxon>
        <taxon>Solanales</taxon>
        <taxon>Solanaceae</taxon>
        <taxon>Solanoideae</taxon>
        <taxon>Hyoscyameae</taxon>
        <taxon>Anisodus</taxon>
    </lineage>
</organism>
<dbReference type="InterPro" id="IPR036612">
    <property type="entry name" value="KH_dom_type_1_sf"/>
</dbReference>
<evidence type="ECO:0000256" key="5">
    <source>
        <dbReference type="ARBA" id="ARBA00022771"/>
    </source>
</evidence>
<keyword evidence="7 11" id="KW-0694">RNA-binding</keyword>
<keyword evidence="3" id="KW-0507">mRNA processing</keyword>
<evidence type="ECO:0000256" key="7">
    <source>
        <dbReference type="ARBA" id="ARBA00022884"/>
    </source>
</evidence>
<evidence type="ECO:0000259" key="13">
    <source>
        <dbReference type="PROSITE" id="PS50102"/>
    </source>
</evidence>
<comment type="subcellular location">
    <subcellularLocation>
        <location evidence="1">Nucleus</location>
    </subcellularLocation>
</comment>
<feature type="region of interest" description="Disordered" evidence="12">
    <location>
        <begin position="641"/>
        <end position="703"/>
    </location>
</feature>
<evidence type="ECO:0000256" key="1">
    <source>
        <dbReference type="ARBA" id="ARBA00004123"/>
    </source>
</evidence>
<evidence type="ECO:0000256" key="10">
    <source>
        <dbReference type="PROSITE-ProRule" id="PRU00047"/>
    </source>
</evidence>
<dbReference type="SUPFAM" id="SSF57756">
    <property type="entry name" value="Retrovirus zinc finger-like domains"/>
    <property type="match status" value="1"/>
</dbReference>
<dbReference type="FunFam" id="4.10.60.10:FF:000011">
    <property type="entry name" value="splicing factor 1"/>
    <property type="match status" value="1"/>
</dbReference>
<dbReference type="InterPro" id="IPR012677">
    <property type="entry name" value="Nucleotide-bd_a/b_plait_sf"/>
</dbReference>
<evidence type="ECO:0000256" key="12">
    <source>
        <dbReference type="SAM" id="MobiDB-lite"/>
    </source>
</evidence>
<evidence type="ECO:0000313" key="16">
    <source>
        <dbReference type="Proteomes" id="UP001152561"/>
    </source>
</evidence>
<dbReference type="InterPro" id="IPR001878">
    <property type="entry name" value="Znf_CCHC"/>
</dbReference>
<dbReference type="OrthoDB" id="10021397at2759"/>
<reference evidence="16" key="1">
    <citation type="journal article" date="2023" name="Proc. Natl. Acad. Sci. U.S.A.">
        <title>Genomic and structural basis for evolution of tropane alkaloid biosynthesis.</title>
        <authorList>
            <person name="Wanga Y.-J."/>
            <person name="Taina T."/>
            <person name="Yua J.-Y."/>
            <person name="Lia J."/>
            <person name="Xua B."/>
            <person name="Chenc J."/>
            <person name="D'Auriad J.C."/>
            <person name="Huanga J.-P."/>
            <person name="Huanga S.-X."/>
        </authorList>
    </citation>
    <scope>NUCLEOTIDE SEQUENCE [LARGE SCALE GENOMIC DNA]</scope>
    <source>
        <strain evidence="16">cv. KIB-2019</strain>
    </source>
</reference>
<dbReference type="Gene3D" id="4.10.60.10">
    <property type="entry name" value="Zinc finger, CCHC-type"/>
    <property type="match status" value="1"/>
</dbReference>
<evidence type="ECO:0000313" key="15">
    <source>
        <dbReference type="EMBL" id="KAJ8540177.1"/>
    </source>
</evidence>
<dbReference type="PROSITE" id="PS50158">
    <property type="entry name" value="ZF_CCHC"/>
    <property type="match status" value="1"/>
</dbReference>
<dbReference type="InterPro" id="IPR055256">
    <property type="entry name" value="KH_1_KHDC4/BBP-like"/>
</dbReference>
<feature type="compositionally biased region" description="Polar residues" evidence="12">
    <location>
        <begin position="1"/>
        <end position="39"/>
    </location>
</feature>
<keyword evidence="6" id="KW-0862">Zinc</keyword>
<dbReference type="EMBL" id="JAJAGQ010000016">
    <property type="protein sequence ID" value="KAJ8540177.1"/>
    <property type="molecule type" value="Genomic_DNA"/>
</dbReference>
<dbReference type="PANTHER" id="PTHR11208:SF45">
    <property type="entry name" value="SPLICING FACTOR 1"/>
    <property type="match status" value="1"/>
</dbReference>
<dbReference type="CDD" id="cd02395">
    <property type="entry name" value="KH-I_BBP"/>
    <property type="match status" value="1"/>
</dbReference>
<dbReference type="InterPro" id="IPR004087">
    <property type="entry name" value="KH_dom"/>
</dbReference>
<feature type="domain" description="RRM" evidence="13">
    <location>
        <begin position="482"/>
        <end position="560"/>
    </location>
</feature>
<dbReference type="GO" id="GO:0006397">
    <property type="term" value="P:mRNA processing"/>
    <property type="evidence" value="ECO:0007669"/>
    <property type="project" value="UniProtKB-KW"/>
</dbReference>